<reference evidence="4" key="1">
    <citation type="submission" date="2017-02" db="EMBL/GenBank/DDBJ databases">
        <authorList>
            <person name="Varghese N."/>
            <person name="Submissions S."/>
        </authorList>
    </citation>
    <scope>NUCLEOTIDE SEQUENCE [LARGE SCALE GENOMIC DNA]</scope>
    <source>
        <strain evidence="4">DSM 16521</strain>
    </source>
</reference>
<dbReference type="Gene3D" id="3.30.70.60">
    <property type="match status" value="1"/>
</dbReference>
<dbReference type="GO" id="GO:0015628">
    <property type="term" value="P:protein secretion by the type II secretion system"/>
    <property type="evidence" value="ECO:0007669"/>
    <property type="project" value="InterPro"/>
</dbReference>
<keyword evidence="2" id="KW-1133">Transmembrane helix</keyword>
<keyword evidence="2" id="KW-0812">Transmembrane</keyword>
<name>A0A1T4RAI6_9FIRM</name>
<keyword evidence="2" id="KW-0472">Membrane</keyword>
<sequence length="185" mass="20785">MKLPGLSFTLTEREKKLIKLAAVLLVFTLAYYYGIEPLQVKKALREQELLLLQQQKQQLQAQAAVVQKSLALEQQGRELEKRLPSSLAQADLLGQLRQLAQEHQVTLELVRLNSQQEEQTVAGVKVKSVQMALALSGSRQALRDFLADLEKLPRAVRVQAGELSTSEQGQRLDLNLVIYFLPSEV</sequence>
<accession>A0A1T4RAI6</accession>
<dbReference type="InterPro" id="IPR014717">
    <property type="entry name" value="Transl_elong_EF1B/ribsomal_bS6"/>
</dbReference>
<evidence type="ECO:0000313" key="4">
    <source>
        <dbReference type="Proteomes" id="UP000189933"/>
    </source>
</evidence>
<protein>
    <submittedName>
        <fullName evidence="3">Tfp pilus assembly protein PilO</fullName>
    </submittedName>
</protein>
<keyword evidence="1" id="KW-0175">Coiled coil</keyword>
<feature type="coiled-coil region" evidence="1">
    <location>
        <begin position="42"/>
        <end position="69"/>
    </location>
</feature>
<dbReference type="Pfam" id="PF04612">
    <property type="entry name" value="T2SSM"/>
    <property type="match status" value="1"/>
</dbReference>
<organism evidence="3 4">
    <name type="scientific">Carboxydocella sporoproducens DSM 16521</name>
    <dbReference type="NCBI Taxonomy" id="1121270"/>
    <lineage>
        <taxon>Bacteria</taxon>
        <taxon>Bacillati</taxon>
        <taxon>Bacillota</taxon>
        <taxon>Clostridia</taxon>
        <taxon>Eubacteriales</taxon>
        <taxon>Clostridiales Family XVI. Incertae Sedis</taxon>
        <taxon>Carboxydocella</taxon>
    </lineage>
</organism>
<dbReference type="RefSeq" id="WP_078666030.1">
    <property type="nucleotide sequence ID" value="NZ_FUXM01000027.1"/>
</dbReference>
<dbReference type="GO" id="GO:0015627">
    <property type="term" value="C:type II protein secretion system complex"/>
    <property type="evidence" value="ECO:0007669"/>
    <property type="project" value="InterPro"/>
</dbReference>
<gene>
    <name evidence="3" type="ORF">SAMN02745885_02000</name>
</gene>
<dbReference type="Proteomes" id="UP000189933">
    <property type="component" value="Unassembled WGS sequence"/>
</dbReference>
<evidence type="ECO:0000256" key="1">
    <source>
        <dbReference type="SAM" id="Coils"/>
    </source>
</evidence>
<proteinExistence type="predicted"/>
<evidence type="ECO:0000313" key="3">
    <source>
        <dbReference type="EMBL" id="SKA12816.1"/>
    </source>
</evidence>
<keyword evidence="4" id="KW-1185">Reference proteome</keyword>
<dbReference type="AlphaFoldDB" id="A0A1T4RAI6"/>
<evidence type="ECO:0000256" key="2">
    <source>
        <dbReference type="SAM" id="Phobius"/>
    </source>
</evidence>
<dbReference type="EMBL" id="FUXM01000027">
    <property type="protein sequence ID" value="SKA12816.1"/>
    <property type="molecule type" value="Genomic_DNA"/>
</dbReference>
<feature type="transmembrane region" description="Helical" evidence="2">
    <location>
        <begin position="17"/>
        <end position="35"/>
    </location>
</feature>
<dbReference type="InterPro" id="IPR007690">
    <property type="entry name" value="T2SS_GspM"/>
</dbReference>